<comment type="pathway">
    <text evidence="4 12">Porphyrin-containing compound metabolism; protoheme biosynthesis.</text>
</comment>
<keyword evidence="15" id="KW-1185">Reference proteome</keyword>
<keyword evidence="10 12" id="KW-0560">Oxidoreductase</keyword>
<protein>
    <recommendedName>
        <fullName evidence="7 12">Coproporphyrinogen III oxidase</fullName>
        <ecNumber evidence="6 12">1.3.3.15</ecNumber>
    </recommendedName>
</protein>
<dbReference type="EMBL" id="JANFNH010000001">
    <property type="protein sequence ID" value="MCQ4040748.1"/>
    <property type="molecule type" value="Genomic_DNA"/>
</dbReference>
<evidence type="ECO:0000259" key="13">
    <source>
        <dbReference type="Pfam" id="PF01593"/>
    </source>
</evidence>
<keyword evidence="11 12" id="KW-0350">Heme biosynthesis</keyword>
<evidence type="ECO:0000256" key="2">
    <source>
        <dbReference type="ARBA" id="ARBA00001974"/>
    </source>
</evidence>
<organism evidence="14 15">
    <name type="scientific">Streptantibioticus rubrisoli</name>
    <dbReference type="NCBI Taxonomy" id="1387313"/>
    <lineage>
        <taxon>Bacteria</taxon>
        <taxon>Bacillati</taxon>
        <taxon>Actinomycetota</taxon>
        <taxon>Actinomycetes</taxon>
        <taxon>Kitasatosporales</taxon>
        <taxon>Streptomycetaceae</taxon>
        <taxon>Streptantibioticus</taxon>
    </lineage>
</organism>
<name>A0ABT1P5T4_9ACTN</name>
<proteinExistence type="inferred from homology"/>
<dbReference type="PANTHER" id="PTHR42923">
    <property type="entry name" value="PROTOPORPHYRINOGEN OXIDASE"/>
    <property type="match status" value="1"/>
</dbReference>
<evidence type="ECO:0000256" key="12">
    <source>
        <dbReference type="RuleBase" id="RU364052"/>
    </source>
</evidence>
<evidence type="ECO:0000256" key="3">
    <source>
        <dbReference type="ARBA" id="ARBA00002185"/>
    </source>
</evidence>
<keyword evidence="8 12" id="KW-0285">Flavoprotein</keyword>
<dbReference type="NCBIfam" id="TIGR00562">
    <property type="entry name" value="proto_IX_ox"/>
    <property type="match status" value="1"/>
</dbReference>
<evidence type="ECO:0000256" key="11">
    <source>
        <dbReference type="ARBA" id="ARBA00023133"/>
    </source>
</evidence>
<comment type="similarity">
    <text evidence="5 12">Belongs to the protoporphyrinogen/coproporphyrinogen oxidase family. Coproporphyrinogen III oxidase subfamily.</text>
</comment>
<comment type="caution">
    <text evidence="14">The sequence shown here is derived from an EMBL/GenBank/DDBJ whole genome shotgun (WGS) entry which is preliminary data.</text>
</comment>
<gene>
    <name evidence="14" type="primary">hemG</name>
    <name evidence="14" type="ORF">NON19_01595</name>
</gene>
<keyword evidence="9 12" id="KW-0274">FAD</keyword>
<dbReference type="RefSeq" id="WP_255924688.1">
    <property type="nucleotide sequence ID" value="NZ_JANFNH010000001.1"/>
</dbReference>
<dbReference type="Gene3D" id="3.50.50.60">
    <property type="entry name" value="FAD/NAD(P)-binding domain"/>
    <property type="match status" value="1"/>
</dbReference>
<dbReference type="InterPro" id="IPR002937">
    <property type="entry name" value="Amino_oxidase"/>
</dbReference>
<dbReference type="EC" id="1.3.3.15" evidence="6 12"/>
<evidence type="ECO:0000256" key="6">
    <source>
        <dbReference type="ARBA" id="ARBA00012402"/>
    </source>
</evidence>
<reference evidence="14 15" key="1">
    <citation type="submission" date="2022-06" db="EMBL/GenBank/DDBJ databases">
        <title>Draft genome sequence of type strain Streptomyces rubrisoli DSM 42083.</title>
        <authorList>
            <person name="Duangmal K."/>
            <person name="Klaysubun C."/>
        </authorList>
    </citation>
    <scope>NUCLEOTIDE SEQUENCE [LARGE SCALE GENOMIC DNA]</scope>
    <source>
        <strain evidence="14 15">DSM 42083</strain>
    </source>
</reference>
<evidence type="ECO:0000313" key="15">
    <source>
        <dbReference type="Proteomes" id="UP001206206"/>
    </source>
</evidence>
<sequence length="456" mass="48760">MSPDRPHVVVIGGGITGLAAAFDLHQACQVTVLEAAQTVGGKIASHSADGYTVDLGPNGFLDGSAELRRVVDELGLADRLLPAADQARDRFVLRGGRLQPLPSTAGAALTSALLPAYAKPRLLVEPLVGRVEGREETVHTFLARRFGRQAADLLGPLVVHGVSGGDPRKISLDAAFPRIRELERQHRGLLTLALRGTPRARLTSFRDGGTRVLVDALAARLRDAIRTRSPVHRLERRDVGGWLVHTAHDEIRADHVLLAVPAPAAARLLQPHLPRAAQWLNAVRYAPIRVTALGYRRSSLATVPRGFGFLTAAGETTRMFGTVYSSSVFPDTAPADGVLLRVFAGGVEDPELTRLPGEVVIERFHRDLAALLGLTEPPEFTHDHVWTEGIPQYELGHQARIQGALDELAGLPGLYAAGSAYHGVAVRDCVADAHRAAAEIRAALTQAPTVATGGQH</sequence>
<feature type="domain" description="Amine oxidase" evidence="13">
    <location>
        <begin position="15"/>
        <end position="440"/>
    </location>
</feature>
<evidence type="ECO:0000256" key="1">
    <source>
        <dbReference type="ARBA" id="ARBA00001755"/>
    </source>
</evidence>
<dbReference type="Gene3D" id="3.90.660.20">
    <property type="entry name" value="Protoporphyrinogen oxidase, mitochondrial, domain 2"/>
    <property type="match status" value="1"/>
</dbReference>
<evidence type="ECO:0000256" key="8">
    <source>
        <dbReference type="ARBA" id="ARBA00022630"/>
    </source>
</evidence>
<dbReference type="Proteomes" id="UP001206206">
    <property type="component" value="Unassembled WGS sequence"/>
</dbReference>
<dbReference type="InterPro" id="IPR004572">
    <property type="entry name" value="Protoporphyrinogen_oxidase"/>
</dbReference>
<dbReference type="Pfam" id="PF01593">
    <property type="entry name" value="Amino_oxidase"/>
    <property type="match status" value="1"/>
</dbReference>
<comment type="function">
    <text evidence="3 12">Involved in coproporphyrin-dependent heme b biosynthesis. Catalyzes the oxidation of coproporphyrinogen III to coproporphyrin III.</text>
</comment>
<dbReference type="InterPro" id="IPR050464">
    <property type="entry name" value="Zeta_carotene_desat/Oxidored"/>
</dbReference>
<evidence type="ECO:0000256" key="10">
    <source>
        <dbReference type="ARBA" id="ARBA00023002"/>
    </source>
</evidence>
<comment type="subcellular location">
    <subcellularLocation>
        <location evidence="12">Cytoplasm</location>
    </subcellularLocation>
</comment>
<keyword evidence="12" id="KW-0963">Cytoplasm</keyword>
<accession>A0ABT1P5T4</accession>
<comment type="cofactor">
    <cofactor evidence="2 12">
        <name>FAD</name>
        <dbReference type="ChEBI" id="CHEBI:57692"/>
    </cofactor>
</comment>
<evidence type="ECO:0000256" key="9">
    <source>
        <dbReference type="ARBA" id="ARBA00022827"/>
    </source>
</evidence>
<evidence type="ECO:0000256" key="5">
    <source>
        <dbReference type="ARBA" id="ARBA00008310"/>
    </source>
</evidence>
<comment type="catalytic activity">
    <reaction evidence="1">
        <text>coproporphyrinogen III + 3 O2 = coproporphyrin III + 3 H2O2</text>
        <dbReference type="Rhea" id="RHEA:43436"/>
        <dbReference type="ChEBI" id="CHEBI:15379"/>
        <dbReference type="ChEBI" id="CHEBI:16240"/>
        <dbReference type="ChEBI" id="CHEBI:57309"/>
        <dbReference type="ChEBI" id="CHEBI:131725"/>
        <dbReference type="EC" id="1.3.3.15"/>
    </reaction>
    <physiologicalReaction direction="left-to-right" evidence="1">
        <dbReference type="Rhea" id="RHEA:43437"/>
    </physiologicalReaction>
</comment>
<dbReference type="SUPFAM" id="SSF51905">
    <property type="entry name" value="FAD/NAD(P)-binding domain"/>
    <property type="match status" value="1"/>
</dbReference>
<evidence type="ECO:0000256" key="4">
    <source>
        <dbReference type="ARBA" id="ARBA00004744"/>
    </source>
</evidence>
<dbReference type="GO" id="GO:0004729">
    <property type="term" value="F:oxygen-dependent protoporphyrinogen oxidase activity"/>
    <property type="evidence" value="ECO:0007669"/>
    <property type="project" value="UniProtKB-EC"/>
</dbReference>
<dbReference type="Gene3D" id="1.10.3110.10">
    <property type="entry name" value="protoporphyrinogen ix oxidase, domain 3"/>
    <property type="match status" value="1"/>
</dbReference>
<dbReference type="SUPFAM" id="SSF54373">
    <property type="entry name" value="FAD-linked reductases, C-terminal domain"/>
    <property type="match status" value="1"/>
</dbReference>
<evidence type="ECO:0000256" key="7">
    <source>
        <dbReference type="ARBA" id="ARBA00019046"/>
    </source>
</evidence>
<dbReference type="InterPro" id="IPR036188">
    <property type="entry name" value="FAD/NAD-bd_sf"/>
</dbReference>
<evidence type="ECO:0000313" key="14">
    <source>
        <dbReference type="EMBL" id="MCQ4040748.1"/>
    </source>
</evidence>
<dbReference type="PANTHER" id="PTHR42923:SF3">
    <property type="entry name" value="PROTOPORPHYRINOGEN OXIDASE"/>
    <property type="match status" value="1"/>
</dbReference>